<sequence length="125" mass="14749">MSIEKLKKQGLKRFTATYEDGEVWMRIWTEGKNSKYHHIRHLKDYAKRFLCDSCPLRTNDGPIRCNGIDPERRLVSDSARIIYDPSLKKGDYSSFYTFPLTGLSKNYWDSLRKIIPCKPELKEGW</sequence>
<evidence type="ECO:0000313" key="1">
    <source>
        <dbReference type="EMBL" id="OGM10749.1"/>
    </source>
</evidence>
<comment type="caution">
    <text evidence="1">The sequence shown here is derived from an EMBL/GenBank/DDBJ whole genome shotgun (WGS) entry which is preliminary data.</text>
</comment>
<reference evidence="1 2" key="1">
    <citation type="journal article" date="2016" name="Nat. Commun.">
        <title>Thousands of microbial genomes shed light on interconnected biogeochemical processes in an aquifer system.</title>
        <authorList>
            <person name="Anantharaman K."/>
            <person name="Brown C.T."/>
            <person name="Hug L.A."/>
            <person name="Sharon I."/>
            <person name="Castelle C.J."/>
            <person name="Probst A.J."/>
            <person name="Thomas B.C."/>
            <person name="Singh A."/>
            <person name="Wilkins M.J."/>
            <person name="Karaoz U."/>
            <person name="Brodie E.L."/>
            <person name="Williams K.H."/>
            <person name="Hubbard S.S."/>
            <person name="Banfield J.F."/>
        </authorList>
    </citation>
    <scope>NUCLEOTIDE SEQUENCE [LARGE SCALE GENOMIC DNA]</scope>
</reference>
<dbReference type="AlphaFoldDB" id="A0A1F7X7P3"/>
<dbReference type="Proteomes" id="UP000177053">
    <property type="component" value="Unassembled WGS sequence"/>
</dbReference>
<gene>
    <name evidence="1" type="ORF">A2Z22_02590</name>
</gene>
<organism evidence="1 2">
    <name type="scientific">Candidatus Woesebacteria bacterium RBG_16_34_12</name>
    <dbReference type="NCBI Taxonomy" id="1802480"/>
    <lineage>
        <taxon>Bacteria</taxon>
        <taxon>Candidatus Woeseibacteriota</taxon>
    </lineage>
</organism>
<evidence type="ECO:0000313" key="2">
    <source>
        <dbReference type="Proteomes" id="UP000177053"/>
    </source>
</evidence>
<name>A0A1F7X7P3_9BACT</name>
<dbReference type="EMBL" id="MGFS01000029">
    <property type="protein sequence ID" value="OGM10749.1"/>
    <property type="molecule type" value="Genomic_DNA"/>
</dbReference>
<proteinExistence type="predicted"/>
<accession>A0A1F7X7P3</accession>
<protein>
    <submittedName>
        <fullName evidence="1">Uncharacterized protein</fullName>
    </submittedName>
</protein>